<feature type="domain" description="DUF6824" evidence="2">
    <location>
        <begin position="340"/>
        <end position="420"/>
    </location>
</feature>
<evidence type="ECO:0000256" key="1">
    <source>
        <dbReference type="SAM" id="MobiDB-lite"/>
    </source>
</evidence>
<name>A0A1E7FKF9_9STRA</name>
<protein>
    <recommendedName>
        <fullName evidence="2">DUF6824 domain-containing protein</fullName>
    </recommendedName>
</protein>
<evidence type="ECO:0000259" key="2">
    <source>
        <dbReference type="Pfam" id="PF20710"/>
    </source>
</evidence>
<feature type="region of interest" description="Disordered" evidence="1">
    <location>
        <begin position="1"/>
        <end position="53"/>
    </location>
</feature>
<keyword evidence="4" id="KW-1185">Reference proteome</keyword>
<accession>A0A1E7FKF9</accession>
<gene>
    <name evidence="3" type="ORF">FRACYDRAFT_260436</name>
</gene>
<evidence type="ECO:0000313" key="4">
    <source>
        <dbReference type="Proteomes" id="UP000095751"/>
    </source>
</evidence>
<dbReference type="InterPro" id="IPR049227">
    <property type="entry name" value="DUF6824"/>
</dbReference>
<dbReference type="AlphaFoldDB" id="A0A1E7FKF9"/>
<organism evidence="3 4">
    <name type="scientific">Fragilariopsis cylindrus CCMP1102</name>
    <dbReference type="NCBI Taxonomy" id="635003"/>
    <lineage>
        <taxon>Eukaryota</taxon>
        <taxon>Sar</taxon>
        <taxon>Stramenopiles</taxon>
        <taxon>Ochrophyta</taxon>
        <taxon>Bacillariophyta</taxon>
        <taxon>Bacillariophyceae</taxon>
        <taxon>Bacillariophycidae</taxon>
        <taxon>Bacillariales</taxon>
        <taxon>Bacillariaceae</taxon>
        <taxon>Fragilariopsis</taxon>
    </lineage>
</organism>
<evidence type="ECO:0000313" key="3">
    <source>
        <dbReference type="EMBL" id="OEU18535.1"/>
    </source>
</evidence>
<dbReference type="InParanoid" id="A0A1E7FKF9"/>
<dbReference type="OrthoDB" id="37786at2759"/>
<dbReference type="Proteomes" id="UP000095751">
    <property type="component" value="Unassembled WGS sequence"/>
</dbReference>
<proteinExistence type="predicted"/>
<reference evidence="3 4" key="1">
    <citation type="submission" date="2016-09" db="EMBL/GenBank/DDBJ databases">
        <title>Extensive genetic diversity and differential bi-allelic expression allows diatom success in the polar Southern Ocean.</title>
        <authorList>
            <consortium name="DOE Joint Genome Institute"/>
            <person name="Mock T."/>
            <person name="Otillar R.P."/>
            <person name="Strauss J."/>
            <person name="Dupont C."/>
            <person name="Frickenhaus S."/>
            <person name="Maumus F."/>
            <person name="Mcmullan M."/>
            <person name="Sanges R."/>
            <person name="Schmutz J."/>
            <person name="Toseland A."/>
            <person name="Valas R."/>
            <person name="Veluchamy A."/>
            <person name="Ward B.J."/>
            <person name="Allen A."/>
            <person name="Barry K."/>
            <person name="Falciatore A."/>
            <person name="Ferrante M."/>
            <person name="Fortunato A.E."/>
            <person name="Gloeckner G."/>
            <person name="Gruber A."/>
            <person name="Hipkin R."/>
            <person name="Janech M."/>
            <person name="Kroth P."/>
            <person name="Leese F."/>
            <person name="Lindquist E."/>
            <person name="Lyon B.R."/>
            <person name="Martin J."/>
            <person name="Mayer C."/>
            <person name="Parker M."/>
            <person name="Quesneville H."/>
            <person name="Raymond J."/>
            <person name="Uhlig C."/>
            <person name="Valentin K.U."/>
            <person name="Worden A.Z."/>
            <person name="Armbrust E.V."/>
            <person name="Bowler C."/>
            <person name="Green B."/>
            <person name="Moulton V."/>
            <person name="Van Oosterhout C."/>
            <person name="Grigoriev I."/>
        </authorList>
    </citation>
    <scope>NUCLEOTIDE SEQUENCE [LARGE SCALE GENOMIC DNA]</scope>
    <source>
        <strain evidence="3 4">CCMP1102</strain>
    </source>
</reference>
<dbReference type="Pfam" id="PF20710">
    <property type="entry name" value="DUF6824"/>
    <property type="match status" value="1"/>
</dbReference>
<dbReference type="EMBL" id="KV784356">
    <property type="protein sequence ID" value="OEU18535.1"/>
    <property type="molecule type" value="Genomic_DNA"/>
</dbReference>
<dbReference type="KEGG" id="fcy:FRACYDRAFT_260436"/>
<sequence>MAVRLSPPRTPRSEKDGQEFGLVPKYVLRKRKKKVNVEGGQGEGGPSNNPMMSNDNNVGPVMKDIQEDDIAHKTPEQADKLLKETNALLARRWRLSPNLIESDNDKKLLLATENFIPAAAANRIEKNCSTRMELFGPDLMDKKITLYKDLSSEKSDIGIGDGYVQLLPTRDLAGRAVLFFKYDPNLYSKHSNNFRKILFYMMASALEDDDTARRGISMVVWNGAPTKWFDPFWRVFEKISAPYRISKLHYCQVSQYDSSYQVQERRERGETDVRIHKGSLQECLHGLVTYGIPSHFIPLNALDGSINLDEHLRWIELRRRIESFPPNQQASIVLVPGQNDVLLGKRKMSMNGNVLYHQTIMKNIKMYHEASSDDVRHDILLKVWDSTNDRGGRFLLQVEDGQLWEKLDIQPAIYKIGQAFDFLCMQLYAIKTPTSNANNVKPSDDEDMFYGWNDLFDGKKCFNLIHTKAPACW</sequence>